<evidence type="ECO:0000256" key="2">
    <source>
        <dbReference type="SAM" id="Phobius"/>
    </source>
</evidence>
<dbReference type="Proteomes" id="UP001058569">
    <property type="component" value="Chromosome"/>
</dbReference>
<keyword evidence="2" id="KW-1133">Transmembrane helix</keyword>
<dbReference type="OrthoDB" id="398159at2"/>
<dbReference type="Proteomes" id="UP000280036">
    <property type="component" value="Unassembled WGS sequence"/>
</dbReference>
<evidence type="ECO:0000313" key="4">
    <source>
        <dbReference type="EMBL" id="VDR42131.1"/>
    </source>
</evidence>
<dbReference type="AlphaFoldDB" id="A0A3P8LB02"/>
<feature type="compositionally biased region" description="Basic residues" evidence="1">
    <location>
        <begin position="7"/>
        <end position="26"/>
    </location>
</feature>
<dbReference type="RefSeq" id="WP_126118353.1">
    <property type="nucleotide sequence ID" value="NZ_CP101806.1"/>
</dbReference>
<sequence>MAETKKKSTAKKSKVTKAKSTKSTVKKTTRKSTLEKYYISEKLIKKTNNIEFNFKKAKEKNFKTYSDFVDALNEFIKVSEASKNETRVWFHRNGAYRGSVDWAKAKIILERLSENKVENEQVIEYLEQENLVDKPESKKVEIVDEVTKSDLNEEATKVEFFVPNAQLIYANDITKDDIVFSTPEQDYLVNITNIMAHDDQLDIEYVLERSSEQSAYYVKTLSGFKSNEVVEEVISQPIIEQESVVEETSKSHDEELIQEQPVEEKVSEPVEKVEIVDAKKEEKPVVKKKFSKELIAALVVMGTLMAAAITILVLVAFKLI</sequence>
<evidence type="ECO:0000313" key="5">
    <source>
        <dbReference type="Proteomes" id="UP000280036"/>
    </source>
</evidence>
<evidence type="ECO:0000313" key="3">
    <source>
        <dbReference type="EMBL" id="UUD35043.1"/>
    </source>
</evidence>
<keyword evidence="2" id="KW-0472">Membrane</keyword>
<keyword evidence="2" id="KW-0812">Transmembrane</keyword>
<accession>A0A3P8LB02</accession>
<feature type="region of interest" description="Disordered" evidence="1">
    <location>
        <begin position="1"/>
        <end position="26"/>
    </location>
</feature>
<evidence type="ECO:0000313" key="6">
    <source>
        <dbReference type="Proteomes" id="UP001058569"/>
    </source>
</evidence>
<reference evidence="4 5" key="1">
    <citation type="submission" date="2018-12" db="EMBL/GenBank/DDBJ databases">
        <authorList>
            <consortium name="Pathogen Informatics"/>
        </authorList>
    </citation>
    <scope>NUCLEOTIDE SEQUENCE [LARGE SCALE GENOMIC DNA]</scope>
    <source>
        <strain evidence="4 5">NCTC10126</strain>
    </source>
</reference>
<name>A0A3P8LB02_9BACT</name>
<organism evidence="4 5">
    <name type="scientific">Mycoplasmopsis caviae</name>
    <dbReference type="NCBI Taxonomy" id="55603"/>
    <lineage>
        <taxon>Bacteria</taxon>
        <taxon>Bacillati</taxon>
        <taxon>Mycoplasmatota</taxon>
        <taxon>Mycoplasmoidales</taxon>
        <taxon>Metamycoplasmataceae</taxon>
        <taxon>Mycoplasmopsis</taxon>
    </lineage>
</organism>
<keyword evidence="6" id="KW-1185">Reference proteome</keyword>
<dbReference type="EMBL" id="UZVY01000001">
    <property type="protein sequence ID" value="VDR42131.1"/>
    <property type="molecule type" value="Genomic_DNA"/>
</dbReference>
<protein>
    <submittedName>
        <fullName evidence="4">Uncharacterized protein</fullName>
    </submittedName>
</protein>
<gene>
    <name evidence="4" type="ORF">NCTC10126_00630</name>
    <name evidence="3" type="ORF">NPA07_04530</name>
</gene>
<reference evidence="3" key="2">
    <citation type="submission" date="2022-07" db="EMBL/GenBank/DDBJ databases">
        <title>Complete genome of Mycoplasma caviae type strain G122.</title>
        <authorList>
            <person name="Spergser J."/>
        </authorList>
    </citation>
    <scope>NUCLEOTIDE SEQUENCE</scope>
    <source>
        <strain evidence="3">G122</strain>
    </source>
</reference>
<feature type="transmembrane region" description="Helical" evidence="2">
    <location>
        <begin position="294"/>
        <end position="317"/>
    </location>
</feature>
<evidence type="ECO:0000256" key="1">
    <source>
        <dbReference type="SAM" id="MobiDB-lite"/>
    </source>
</evidence>
<dbReference type="EMBL" id="CP101806">
    <property type="protein sequence ID" value="UUD35043.1"/>
    <property type="molecule type" value="Genomic_DNA"/>
</dbReference>
<proteinExistence type="predicted"/>